<dbReference type="OrthoDB" id="9812273at2"/>
<dbReference type="GO" id="GO:0046168">
    <property type="term" value="P:glycerol-3-phosphate catabolic process"/>
    <property type="evidence" value="ECO:0007669"/>
    <property type="project" value="InterPro"/>
</dbReference>
<evidence type="ECO:0000256" key="1">
    <source>
        <dbReference type="ARBA" id="ARBA00011009"/>
    </source>
</evidence>
<dbReference type="Gene3D" id="3.40.50.720">
    <property type="entry name" value="NAD(P)-binding Rossmann-like Domain"/>
    <property type="match status" value="1"/>
</dbReference>
<evidence type="ECO:0000256" key="11">
    <source>
        <dbReference type="ARBA" id="ARBA00069372"/>
    </source>
</evidence>
<feature type="binding site" evidence="13">
    <location>
        <position position="253"/>
    </location>
    <ligand>
        <name>NADPH</name>
        <dbReference type="ChEBI" id="CHEBI:57783"/>
    </ligand>
</feature>
<dbReference type="PATRIC" id="fig|456.5.peg.1075"/>
<dbReference type="SUPFAM" id="SSF48179">
    <property type="entry name" value="6-phosphogluconate dehydrogenase C-terminal domain-like"/>
    <property type="match status" value="1"/>
</dbReference>
<feature type="active site" description="Proton acceptor" evidence="13 14">
    <location>
        <position position="189"/>
    </location>
</feature>
<dbReference type="GO" id="GO:0005975">
    <property type="term" value="P:carbohydrate metabolic process"/>
    <property type="evidence" value="ECO:0007669"/>
    <property type="project" value="InterPro"/>
</dbReference>
<keyword evidence="4 13" id="KW-0560">Oxidoreductase</keyword>
<keyword evidence="13" id="KW-0547">Nucleotide-binding</keyword>
<evidence type="ECO:0000256" key="9">
    <source>
        <dbReference type="ARBA" id="ARBA00052716"/>
    </source>
</evidence>
<dbReference type="GO" id="GO:0005829">
    <property type="term" value="C:cytosol"/>
    <property type="evidence" value="ECO:0007669"/>
    <property type="project" value="TreeGrafter"/>
</dbReference>
<dbReference type="GO" id="GO:0046167">
    <property type="term" value="P:glycerol-3-phosphate biosynthetic process"/>
    <property type="evidence" value="ECO:0007669"/>
    <property type="project" value="UniProtKB-UniRule"/>
</dbReference>
<dbReference type="InterPro" id="IPR006109">
    <property type="entry name" value="G3P_DH_NAD-dep_C"/>
</dbReference>
<feature type="binding site" evidence="13">
    <location>
        <position position="14"/>
    </location>
    <ligand>
        <name>NADPH</name>
        <dbReference type="ChEBI" id="CHEBI:57783"/>
    </ligand>
</feature>
<dbReference type="HAMAP" id="MF_00394">
    <property type="entry name" value="NAD_Glyc3P_dehydrog"/>
    <property type="match status" value="1"/>
</dbReference>
<dbReference type="PROSITE" id="PS00957">
    <property type="entry name" value="NAD_G3PDH"/>
    <property type="match status" value="1"/>
</dbReference>
<dbReference type="FunFam" id="1.10.1040.10:FF:000001">
    <property type="entry name" value="Glycerol-3-phosphate dehydrogenase [NAD(P)+]"/>
    <property type="match status" value="1"/>
</dbReference>
<evidence type="ECO:0000256" key="14">
    <source>
        <dbReference type="PIRSR" id="PIRSR000114-1"/>
    </source>
</evidence>
<keyword evidence="8 13" id="KW-1208">Phospholipid metabolism</keyword>
<comment type="catalytic activity">
    <reaction evidence="9">
        <text>sn-glycerol 3-phosphate + NADP(+) = dihydroxyacetone phosphate + NADPH + H(+)</text>
        <dbReference type="Rhea" id="RHEA:11096"/>
        <dbReference type="ChEBI" id="CHEBI:15378"/>
        <dbReference type="ChEBI" id="CHEBI:57597"/>
        <dbReference type="ChEBI" id="CHEBI:57642"/>
        <dbReference type="ChEBI" id="CHEBI:57783"/>
        <dbReference type="ChEBI" id="CHEBI:58349"/>
        <dbReference type="EC" id="1.1.1.94"/>
    </reaction>
    <physiologicalReaction direction="right-to-left" evidence="9">
        <dbReference type="Rhea" id="RHEA:11098"/>
    </physiologicalReaction>
</comment>
<dbReference type="Proteomes" id="UP000055035">
    <property type="component" value="Unassembled WGS sequence"/>
</dbReference>
<dbReference type="RefSeq" id="WP_058470538.1">
    <property type="nucleotide sequence ID" value="NZ_CAAAIC010000002.1"/>
</dbReference>
<keyword evidence="21" id="KW-1185">Reference proteome</keyword>
<comment type="catalytic activity">
    <reaction evidence="13">
        <text>sn-glycerol 3-phosphate + NAD(+) = dihydroxyacetone phosphate + NADH + H(+)</text>
        <dbReference type="Rhea" id="RHEA:11092"/>
        <dbReference type="ChEBI" id="CHEBI:15378"/>
        <dbReference type="ChEBI" id="CHEBI:57540"/>
        <dbReference type="ChEBI" id="CHEBI:57597"/>
        <dbReference type="ChEBI" id="CHEBI:57642"/>
        <dbReference type="ChEBI" id="CHEBI:57945"/>
        <dbReference type="EC" id="1.1.1.94"/>
    </reaction>
</comment>
<keyword evidence="6 13" id="KW-0443">Lipid metabolism</keyword>
<dbReference type="PANTHER" id="PTHR11728:SF1">
    <property type="entry name" value="GLYCEROL-3-PHOSPHATE DEHYDROGENASE [NAD(+)] 2, CHLOROPLASTIC"/>
    <property type="match status" value="1"/>
</dbReference>
<feature type="binding site" evidence="13">
    <location>
        <position position="105"/>
    </location>
    <ligand>
        <name>sn-glycerol 3-phosphate</name>
        <dbReference type="ChEBI" id="CHEBI:57597"/>
    </ligand>
</feature>
<dbReference type="NCBIfam" id="NF000942">
    <property type="entry name" value="PRK00094.1-4"/>
    <property type="match status" value="1"/>
</dbReference>
<comment type="function">
    <text evidence="13">Catalyzes the reduction of the glycolytic intermediate dihydroxyacetone phosphate (DHAP) to sn-glycerol 3-phosphate (G3P), the key precursor for phospholipid synthesis.</text>
</comment>
<feature type="binding site" evidence="13">
    <location>
        <position position="252"/>
    </location>
    <ligand>
        <name>sn-glycerol 3-phosphate</name>
        <dbReference type="ChEBI" id="CHEBI:57597"/>
    </ligand>
</feature>
<dbReference type="NCBIfam" id="NF000940">
    <property type="entry name" value="PRK00094.1-2"/>
    <property type="match status" value="1"/>
</dbReference>
<evidence type="ECO:0000256" key="6">
    <source>
        <dbReference type="ARBA" id="ARBA00023098"/>
    </source>
</evidence>
<dbReference type="PANTHER" id="PTHR11728">
    <property type="entry name" value="GLYCEROL-3-PHOSPHATE DEHYDROGENASE"/>
    <property type="match status" value="1"/>
</dbReference>
<dbReference type="EMBL" id="LNYJ01000011">
    <property type="protein sequence ID" value="KTD16706.1"/>
    <property type="molecule type" value="Genomic_DNA"/>
</dbReference>
<evidence type="ECO:0000256" key="16">
    <source>
        <dbReference type="PIRSR" id="PIRSR000114-3"/>
    </source>
</evidence>
<feature type="binding site" evidence="16">
    <location>
        <position position="138"/>
    </location>
    <ligand>
        <name>NAD(+)</name>
        <dbReference type="ChEBI" id="CHEBI:57540"/>
    </ligand>
</feature>
<dbReference type="GO" id="GO:0046474">
    <property type="term" value="P:glycerophospholipid biosynthetic process"/>
    <property type="evidence" value="ECO:0007669"/>
    <property type="project" value="TreeGrafter"/>
</dbReference>
<dbReference type="GO" id="GO:0141152">
    <property type="term" value="F:glycerol-3-phosphate dehydrogenase (NAD+) activity"/>
    <property type="evidence" value="ECO:0007669"/>
    <property type="project" value="RHEA"/>
</dbReference>
<dbReference type="SUPFAM" id="SSF51735">
    <property type="entry name" value="NAD(P)-binding Rossmann-fold domains"/>
    <property type="match status" value="1"/>
</dbReference>
<accession>A0A0W0V9D7</accession>
<evidence type="ECO:0000256" key="13">
    <source>
        <dbReference type="HAMAP-Rule" id="MF_00394"/>
    </source>
</evidence>
<feature type="binding site" evidence="16">
    <location>
        <begin position="10"/>
        <end position="15"/>
    </location>
    <ligand>
        <name>NAD(+)</name>
        <dbReference type="ChEBI" id="CHEBI:57540"/>
    </ligand>
</feature>
<evidence type="ECO:0000313" key="20">
    <source>
        <dbReference type="EMBL" id="KTD16706.1"/>
    </source>
</evidence>
<gene>
    <name evidence="13" type="primary">gpsA</name>
    <name evidence="20" type="ORF">Ljor_1012</name>
</gene>
<feature type="domain" description="Glycerol-3-phosphate dehydrogenase NAD-dependent C-terminal" evidence="19">
    <location>
        <begin position="178"/>
        <end position="318"/>
    </location>
</feature>
<feature type="binding site" evidence="13">
    <location>
        <position position="105"/>
    </location>
    <ligand>
        <name>NADPH</name>
        <dbReference type="ChEBI" id="CHEBI:57783"/>
    </ligand>
</feature>
<evidence type="ECO:0000313" key="21">
    <source>
        <dbReference type="Proteomes" id="UP000055035"/>
    </source>
</evidence>
<feature type="binding site" evidence="13">
    <location>
        <position position="34"/>
    </location>
    <ligand>
        <name>NADPH</name>
        <dbReference type="ChEBI" id="CHEBI:57783"/>
    </ligand>
</feature>
<keyword evidence="2 13" id="KW-0444">Lipid biosynthesis</keyword>
<dbReference type="PIRSF" id="PIRSF000114">
    <property type="entry name" value="Glycerol-3-P_dh"/>
    <property type="match status" value="1"/>
</dbReference>
<dbReference type="InterPro" id="IPR036291">
    <property type="entry name" value="NAD(P)-bd_dom_sf"/>
</dbReference>
<comment type="subcellular location">
    <subcellularLocation>
        <location evidence="13">Cytoplasm</location>
    </subcellularLocation>
</comment>
<dbReference type="AlphaFoldDB" id="A0A0W0V9D7"/>
<evidence type="ECO:0000256" key="7">
    <source>
        <dbReference type="ARBA" id="ARBA00023209"/>
    </source>
</evidence>
<keyword evidence="5 13" id="KW-0520">NAD</keyword>
<evidence type="ECO:0000259" key="19">
    <source>
        <dbReference type="Pfam" id="PF07479"/>
    </source>
</evidence>
<dbReference type="InterPro" id="IPR011128">
    <property type="entry name" value="G3P_DH_NAD-dep_N"/>
</dbReference>
<proteinExistence type="inferred from homology"/>
<evidence type="ECO:0000256" key="2">
    <source>
        <dbReference type="ARBA" id="ARBA00022516"/>
    </source>
</evidence>
<feature type="binding site" evidence="13">
    <location>
        <position position="254"/>
    </location>
    <ligand>
        <name>sn-glycerol 3-phosphate</name>
        <dbReference type="ChEBI" id="CHEBI:57597"/>
    </ligand>
</feature>
<evidence type="ECO:0000256" key="15">
    <source>
        <dbReference type="PIRSR" id="PIRSR000114-2"/>
    </source>
</evidence>
<dbReference type="EC" id="1.1.1.94" evidence="10 13"/>
<feature type="binding site" evidence="13">
    <location>
        <position position="242"/>
    </location>
    <ligand>
        <name>sn-glycerol 3-phosphate</name>
        <dbReference type="ChEBI" id="CHEBI:57597"/>
    </ligand>
</feature>
<dbReference type="PRINTS" id="PR00077">
    <property type="entry name" value="GPDHDRGNASE"/>
</dbReference>
<protein>
    <recommendedName>
        <fullName evidence="11 13">Glycerol-3-phosphate dehydrogenase [NAD(P)+]</fullName>
        <ecNumber evidence="10 13">1.1.1.94</ecNumber>
    </recommendedName>
    <alternativeName>
        <fullName evidence="13">NAD(P)(+)-dependent glycerol-3-phosphate dehydrogenase</fullName>
    </alternativeName>
    <alternativeName>
        <fullName evidence="12 13">NAD(P)H-dependent dihydroxyacetone-phosphate reductase</fullName>
    </alternativeName>
</protein>
<dbReference type="GO" id="GO:0141153">
    <property type="term" value="F:glycerol-3-phosphate dehydrogenase (NADP+) activity"/>
    <property type="evidence" value="ECO:0007669"/>
    <property type="project" value="RHEA"/>
</dbReference>
<feature type="binding site" evidence="15">
    <location>
        <position position="105"/>
    </location>
    <ligand>
        <name>substrate</name>
    </ligand>
</feature>
<evidence type="ECO:0000256" key="10">
    <source>
        <dbReference type="ARBA" id="ARBA00066687"/>
    </source>
</evidence>
<dbReference type="FunFam" id="3.40.50.720:FF:000019">
    <property type="entry name" value="Glycerol-3-phosphate dehydrogenase [NAD(P)+]"/>
    <property type="match status" value="1"/>
</dbReference>
<comment type="pathway">
    <text evidence="13">Membrane lipid metabolism; glycerophospholipid metabolism.</text>
</comment>
<dbReference type="InterPro" id="IPR006168">
    <property type="entry name" value="G3P_DH_NAD-dep"/>
</dbReference>
<reference evidence="20 21" key="1">
    <citation type="submission" date="2015-11" db="EMBL/GenBank/DDBJ databases">
        <title>Genomic analysis of 38 Legionella species identifies large and diverse effector repertoires.</title>
        <authorList>
            <person name="Burstein D."/>
            <person name="Amaro F."/>
            <person name="Zusman T."/>
            <person name="Lifshitz Z."/>
            <person name="Cohen O."/>
            <person name="Gilbert J.A."/>
            <person name="Pupko T."/>
            <person name="Shuman H.A."/>
            <person name="Segal G."/>
        </authorList>
    </citation>
    <scope>NUCLEOTIDE SEQUENCE [LARGE SCALE GENOMIC DNA]</scope>
    <source>
        <strain evidence="20 21">BL-540</strain>
    </source>
</reference>
<feature type="binding site" evidence="13">
    <location>
        <position position="138"/>
    </location>
    <ligand>
        <name>NADPH</name>
        <dbReference type="ChEBI" id="CHEBI:57783"/>
    </ligand>
</feature>
<feature type="binding site" evidence="13">
    <location>
        <position position="189"/>
    </location>
    <ligand>
        <name>sn-glycerol 3-phosphate</name>
        <dbReference type="ChEBI" id="CHEBI:57597"/>
    </ligand>
</feature>
<comment type="similarity">
    <text evidence="1 13 17">Belongs to the NAD-dependent glycerol-3-phosphate dehydrogenase family.</text>
</comment>
<feature type="binding site" evidence="13">
    <location>
        <position position="134"/>
    </location>
    <ligand>
        <name>sn-glycerol 3-phosphate</name>
        <dbReference type="ChEBI" id="CHEBI:57597"/>
    </ligand>
</feature>
<dbReference type="STRING" id="456.Ljor_1012"/>
<feature type="domain" description="Glycerol-3-phosphate dehydrogenase NAD-dependent N-terminal" evidence="18">
    <location>
        <begin position="5"/>
        <end position="156"/>
    </location>
</feature>
<evidence type="ECO:0000256" key="12">
    <source>
        <dbReference type="ARBA" id="ARBA00080511"/>
    </source>
</evidence>
<name>A0A0W0V9D7_9GAMM</name>
<evidence type="ECO:0000256" key="4">
    <source>
        <dbReference type="ARBA" id="ARBA00023002"/>
    </source>
</evidence>
<keyword evidence="7 13" id="KW-0594">Phospholipid biosynthesis</keyword>
<feature type="binding site" evidence="15">
    <location>
        <begin position="253"/>
        <end position="254"/>
    </location>
    <ligand>
        <name>substrate</name>
    </ligand>
</feature>
<keyword evidence="3 13" id="KW-0521">NADP</keyword>
<dbReference type="InterPro" id="IPR008927">
    <property type="entry name" value="6-PGluconate_DH-like_C_sf"/>
</dbReference>
<comment type="caution">
    <text evidence="20">The sequence shown here is derived from an EMBL/GenBank/DDBJ whole genome shotgun (WGS) entry which is preliminary data.</text>
</comment>
<feature type="binding site" evidence="13">
    <location>
        <position position="279"/>
    </location>
    <ligand>
        <name>NADPH</name>
        <dbReference type="ChEBI" id="CHEBI:57783"/>
    </ligand>
</feature>
<evidence type="ECO:0000256" key="5">
    <source>
        <dbReference type="ARBA" id="ARBA00023027"/>
    </source>
</evidence>
<feature type="binding site" evidence="13">
    <location>
        <position position="277"/>
    </location>
    <ligand>
        <name>NADPH</name>
        <dbReference type="ChEBI" id="CHEBI:57783"/>
    </ligand>
</feature>
<dbReference type="Pfam" id="PF01210">
    <property type="entry name" value="NAD_Gly3P_dh_N"/>
    <property type="match status" value="1"/>
</dbReference>
<organism evidence="20 21">
    <name type="scientific">Legionella jordanis</name>
    <dbReference type="NCBI Taxonomy" id="456"/>
    <lineage>
        <taxon>Bacteria</taxon>
        <taxon>Pseudomonadati</taxon>
        <taxon>Pseudomonadota</taxon>
        <taxon>Gammaproteobacteria</taxon>
        <taxon>Legionellales</taxon>
        <taxon>Legionellaceae</taxon>
        <taxon>Legionella</taxon>
    </lineage>
</organism>
<feature type="binding site" evidence="13">
    <location>
        <position position="253"/>
    </location>
    <ligand>
        <name>sn-glycerol 3-phosphate</name>
        <dbReference type="ChEBI" id="CHEBI:57597"/>
    </ligand>
</feature>
<evidence type="ECO:0000256" key="17">
    <source>
        <dbReference type="RuleBase" id="RU000437"/>
    </source>
</evidence>
<comment type="caution">
    <text evidence="13">Lacks conserved residue(s) required for the propagation of feature annotation.</text>
</comment>
<feature type="binding site" evidence="13">
    <location>
        <position position="51"/>
    </location>
    <ligand>
        <name>NADPH</name>
        <dbReference type="ChEBI" id="CHEBI:57783"/>
    </ligand>
</feature>
<keyword evidence="13" id="KW-0963">Cytoplasm</keyword>
<feature type="binding site" evidence="13">
    <location>
        <position position="136"/>
    </location>
    <ligand>
        <name>sn-glycerol 3-phosphate</name>
        <dbReference type="ChEBI" id="CHEBI:57597"/>
    </ligand>
</feature>
<sequence>MDKAKIAILGAGSWGTAVAIHLANCGNQVLLWAHNPQHVQDMMQARCNARYLPGIYFPNNLIPTAKLANCVGEDIETIIAVPSHAFSSLLLQLKKPPHGLSWLTKGIDPETHKLPSQLVAEHWGDSFPLAIISGPSFAKEVANFLPTALTLAGNDLTYQKRMQKLLHCKNVRVYLSSDVLGVQLCGAVKNVLAIACGISDGLGYGANAKAAIITRGLAEMRRLGIQMGAREETFMGLAGLGDLVLTCTDDKSRNRRFGLHLGHGMGIDEAEKQIGQVVEGKYNASQVCLLAAQFNVEMPICMQINAVLSGKMNVNEVAQALMSRSPKEE</sequence>
<evidence type="ECO:0000256" key="8">
    <source>
        <dbReference type="ARBA" id="ARBA00023264"/>
    </source>
</evidence>
<evidence type="ECO:0000256" key="3">
    <source>
        <dbReference type="ARBA" id="ARBA00022857"/>
    </source>
</evidence>
<evidence type="ECO:0000259" key="18">
    <source>
        <dbReference type="Pfam" id="PF01210"/>
    </source>
</evidence>
<dbReference type="InterPro" id="IPR013328">
    <property type="entry name" value="6PGD_dom2"/>
</dbReference>
<dbReference type="GO" id="GO:0051287">
    <property type="term" value="F:NAD binding"/>
    <property type="evidence" value="ECO:0007669"/>
    <property type="project" value="InterPro"/>
</dbReference>
<feature type="binding site" evidence="13">
    <location>
        <position position="13"/>
    </location>
    <ligand>
        <name>NADPH</name>
        <dbReference type="ChEBI" id="CHEBI:57783"/>
    </ligand>
</feature>
<feature type="binding site" evidence="16">
    <location>
        <position position="253"/>
    </location>
    <ligand>
        <name>NAD(+)</name>
        <dbReference type="ChEBI" id="CHEBI:57540"/>
    </ligand>
</feature>
<dbReference type="Gene3D" id="1.10.1040.10">
    <property type="entry name" value="N-(1-d-carboxylethyl)-l-norvaline Dehydrogenase, domain 2"/>
    <property type="match status" value="1"/>
</dbReference>
<dbReference type="UniPathway" id="UPA00940"/>
<dbReference type="Pfam" id="PF07479">
    <property type="entry name" value="NAD_Gly3P_dh_C"/>
    <property type="match status" value="1"/>
</dbReference>